<comment type="similarity">
    <text evidence="2">Belongs to the asaB hydroxylase/desaturase family.</text>
</comment>
<gene>
    <name evidence="3" type="ORF">CERZMDRAFT_99093</name>
</gene>
<name>A0A6A6FBY7_9PEZI</name>
<dbReference type="PANTHER" id="PTHR34598:SF3">
    <property type="entry name" value="OXIDOREDUCTASE AN1597"/>
    <property type="match status" value="1"/>
</dbReference>
<sequence>MRELAEEDLRPVTAILPRSKSLLNVISKGVGFETWEVAANPQHRCYCASEITPNEVFTVECFDSKKDGRARRRPHTAFQSEFGSGPGRRSIKIGCLVFWKTKALNICLLNLLDDARSIVNSLLEMYLQFKHRGQLF</sequence>
<evidence type="ECO:0000256" key="1">
    <source>
        <dbReference type="ARBA" id="ARBA00023002"/>
    </source>
</evidence>
<evidence type="ECO:0000313" key="4">
    <source>
        <dbReference type="Proteomes" id="UP000799539"/>
    </source>
</evidence>
<proteinExistence type="inferred from homology"/>
<dbReference type="PANTHER" id="PTHR34598">
    <property type="entry name" value="BLL6449 PROTEIN"/>
    <property type="match status" value="1"/>
</dbReference>
<reference evidence="3" key="1">
    <citation type="journal article" date="2020" name="Stud. Mycol.">
        <title>101 Dothideomycetes genomes: a test case for predicting lifestyles and emergence of pathogens.</title>
        <authorList>
            <person name="Haridas S."/>
            <person name="Albert R."/>
            <person name="Binder M."/>
            <person name="Bloem J."/>
            <person name="Labutti K."/>
            <person name="Salamov A."/>
            <person name="Andreopoulos B."/>
            <person name="Baker S."/>
            <person name="Barry K."/>
            <person name="Bills G."/>
            <person name="Bluhm B."/>
            <person name="Cannon C."/>
            <person name="Castanera R."/>
            <person name="Culley D."/>
            <person name="Daum C."/>
            <person name="Ezra D."/>
            <person name="Gonzalez J."/>
            <person name="Henrissat B."/>
            <person name="Kuo A."/>
            <person name="Liang C."/>
            <person name="Lipzen A."/>
            <person name="Lutzoni F."/>
            <person name="Magnuson J."/>
            <person name="Mondo S."/>
            <person name="Nolan M."/>
            <person name="Ohm R."/>
            <person name="Pangilinan J."/>
            <person name="Park H.-J."/>
            <person name="Ramirez L."/>
            <person name="Alfaro M."/>
            <person name="Sun H."/>
            <person name="Tritt A."/>
            <person name="Yoshinaga Y."/>
            <person name="Zwiers L.-H."/>
            <person name="Turgeon B."/>
            <person name="Goodwin S."/>
            <person name="Spatafora J."/>
            <person name="Crous P."/>
            <person name="Grigoriev I."/>
        </authorList>
    </citation>
    <scope>NUCLEOTIDE SEQUENCE</scope>
    <source>
        <strain evidence="3">SCOH1-5</strain>
    </source>
</reference>
<organism evidence="3 4">
    <name type="scientific">Cercospora zeae-maydis SCOH1-5</name>
    <dbReference type="NCBI Taxonomy" id="717836"/>
    <lineage>
        <taxon>Eukaryota</taxon>
        <taxon>Fungi</taxon>
        <taxon>Dikarya</taxon>
        <taxon>Ascomycota</taxon>
        <taxon>Pezizomycotina</taxon>
        <taxon>Dothideomycetes</taxon>
        <taxon>Dothideomycetidae</taxon>
        <taxon>Mycosphaerellales</taxon>
        <taxon>Mycosphaerellaceae</taxon>
        <taxon>Cercospora</taxon>
    </lineage>
</organism>
<dbReference type="Proteomes" id="UP000799539">
    <property type="component" value="Unassembled WGS sequence"/>
</dbReference>
<accession>A0A6A6FBY7</accession>
<evidence type="ECO:0000313" key="3">
    <source>
        <dbReference type="EMBL" id="KAF2210922.1"/>
    </source>
</evidence>
<dbReference type="AlphaFoldDB" id="A0A6A6FBY7"/>
<keyword evidence="1" id="KW-0560">Oxidoreductase</keyword>
<keyword evidence="4" id="KW-1185">Reference proteome</keyword>
<dbReference type="InterPro" id="IPR044053">
    <property type="entry name" value="AsaB-like"/>
</dbReference>
<dbReference type="GO" id="GO:0016491">
    <property type="term" value="F:oxidoreductase activity"/>
    <property type="evidence" value="ECO:0007669"/>
    <property type="project" value="UniProtKB-KW"/>
</dbReference>
<evidence type="ECO:0000256" key="2">
    <source>
        <dbReference type="ARBA" id="ARBA00023604"/>
    </source>
</evidence>
<protein>
    <submittedName>
        <fullName evidence="3">Uncharacterized protein</fullName>
    </submittedName>
</protein>
<dbReference type="EMBL" id="ML992679">
    <property type="protein sequence ID" value="KAF2210922.1"/>
    <property type="molecule type" value="Genomic_DNA"/>
</dbReference>